<keyword evidence="1" id="KW-0732">Signal</keyword>
<evidence type="ECO:0000256" key="1">
    <source>
        <dbReference type="SAM" id="SignalP"/>
    </source>
</evidence>
<dbReference type="Gene3D" id="1.10.890.40">
    <property type="match status" value="1"/>
</dbReference>
<dbReference type="PATRIC" id="fig|38307.3.peg.21"/>
<dbReference type="Proteomes" id="UP000077786">
    <property type="component" value="Unassembled WGS sequence"/>
</dbReference>
<organism evidence="4 5">
    <name type="scientific">Gluconobacter cerinus</name>
    <dbReference type="NCBI Taxonomy" id="38307"/>
    <lineage>
        <taxon>Bacteria</taxon>
        <taxon>Pseudomonadati</taxon>
        <taxon>Pseudomonadota</taxon>
        <taxon>Alphaproteobacteria</taxon>
        <taxon>Acetobacterales</taxon>
        <taxon>Acetobacteraceae</taxon>
        <taxon>Gluconobacter</taxon>
    </lineage>
</organism>
<comment type="caution">
    <text evidence="4">The sequence shown here is derived from an EMBL/GenBank/DDBJ whole genome shotgun (WGS) entry which is preliminary data.</text>
</comment>
<dbReference type="EMBL" id="LUTU01000001">
    <property type="protein sequence ID" value="OAJ69214.1"/>
    <property type="molecule type" value="Genomic_DNA"/>
</dbReference>
<evidence type="ECO:0000313" key="3">
    <source>
        <dbReference type="EMBL" id="GLQ61607.1"/>
    </source>
</evidence>
<evidence type="ECO:0000313" key="6">
    <source>
        <dbReference type="Proteomes" id="UP001156614"/>
    </source>
</evidence>
<evidence type="ECO:0000313" key="5">
    <source>
        <dbReference type="Proteomes" id="UP000077786"/>
    </source>
</evidence>
<reference evidence="4 5" key="2">
    <citation type="submission" date="2016-03" db="EMBL/GenBank/DDBJ databases">
        <title>Draft genome sequence of Gluconobacter cerinus strain CECT 9110.</title>
        <authorList>
            <person name="Sainz F."/>
            <person name="Mas A."/>
            <person name="Torija M.J."/>
        </authorList>
    </citation>
    <scope>NUCLEOTIDE SEQUENCE [LARGE SCALE GENOMIC DNA]</scope>
    <source>
        <strain evidence="4 5">CECT 9110</strain>
    </source>
</reference>
<proteinExistence type="predicted"/>
<gene>
    <name evidence="4" type="ORF">A0123_00021</name>
    <name evidence="3" type="ORF">GCM10007867_04520</name>
</gene>
<keyword evidence="6" id="KW-1185">Reference proteome</keyword>
<feature type="signal peptide" evidence="1">
    <location>
        <begin position="1"/>
        <end position="23"/>
    </location>
</feature>
<dbReference type="Pfam" id="PF18602">
    <property type="entry name" value="Rap1a"/>
    <property type="match status" value="1"/>
</dbReference>
<dbReference type="EMBL" id="BSNU01000001">
    <property type="protein sequence ID" value="GLQ61607.1"/>
    <property type="molecule type" value="Genomic_DNA"/>
</dbReference>
<name>A0A1B6VPT9_9PROT</name>
<dbReference type="AlphaFoldDB" id="A0A1B6VPT9"/>
<reference evidence="6" key="3">
    <citation type="journal article" date="2019" name="Int. J. Syst. Evol. Microbiol.">
        <title>The Global Catalogue of Microorganisms (GCM) 10K type strain sequencing project: providing services to taxonomists for standard genome sequencing and annotation.</title>
        <authorList>
            <consortium name="The Broad Institute Genomics Platform"/>
            <consortium name="The Broad Institute Genome Sequencing Center for Infectious Disease"/>
            <person name="Wu L."/>
            <person name="Ma J."/>
        </authorList>
    </citation>
    <scope>NUCLEOTIDE SEQUENCE [LARGE SCALE GENOMIC DNA]</scope>
    <source>
        <strain evidence="6">NBRC 3267</strain>
    </source>
</reference>
<dbReference type="InterPro" id="IPR041238">
    <property type="entry name" value="Rap1a"/>
</dbReference>
<evidence type="ECO:0000259" key="2">
    <source>
        <dbReference type="Pfam" id="PF18602"/>
    </source>
</evidence>
<dbReference type="OrthoDB" id="7281972at2"/>
<dbReference type="RefSeq" id="WP_064272889.1">
    <property type="nucleotide sequence ID" value="NZ_BEWM01000003.1"/>
</dbReference>
<reference evidence="3" key="1">
    <citation type="journal article" date="2014" name="Int. J. Syst. Evol. Microbiol.">
        <title>Complete genome sequence of Corynebacterium casei LMG S-19264T (=DSM 44701T), isolated from a smear-ripened cheese.</title>
        <authorList>
            <consortium name="US DOE Joint Genome Institute (JGI-PGF)"/>
            <person name="Walter F."/>
            <person name="Albersmeier A."/>
            <person name="Kalinowski J."/>
            <person name="Ruckert C."/>
        </authorList>
    </citation>
    <scope>NUCLEOTIDE SEQUENCE</scope>
    <source>
        <strain evidence="3">NBRC 3267</strain>
    </source>
</reference>
<sequence length="129" mass="13468">MKLFSAALLAAGLVTVAAAPAHAQRVSKVSGKALGNMCSASKSTALCDAYLAGVMDSEVWSKKYDSYADDAGAPVAFCVPVSETTTQVRGKLISWLHAHNDALTQSGGKAVYRALHDAYPCHTAPEAQK</sequence>
<evidence type="ECO:0000313" key="4">
    <source>
        <dbReference type="EMBL" id="OAJ69214.1"/>
    </source>
</evidence>
<feature type="chain" id="PRO_5044555876" description="Rap1a immunity protein domain-containing protein" evidence="1">
    <location>
        <begin position="24"/>
        <end position="129"/>
    </location>
</feature>
<reference evidence="3" key="4">
    <citation type="submission" date="2023-01" db="EMBL/GenBank/DDBJ databases">
        <title>Draft genome sequence of Gluconobacter cerinus strain NBRC 3267.</title>
        <authorList>
            <person name="Sun Q."/>
            <person name="Mori K."/>
        </authorList>
    </citation>
    <scope>NUCLEOTIDE SEQUENCE</scope>
    <source>
        <strain evidence="3">NBRC 3267</strain>
    </source>
</reference>
<accession>A0A1B6VPT9</accession>
<dbReference type="Proteomes" id="UP001156614">
    <property type="component" value="Unassembled WGS sequence"/>
</dbReference>
<protein>
    <recommendedName>
        <fullName evidence="2">Rap1a immunity protein domain-containing protein</fullName>
    </recommendedName>
</protein>
<feature type="domain" description="Rap1a immunity protein" evidence="2">
    <location>
        <begin position="30"/>
        <end position="121"/>
    </location>
</feature>